<evidence type="ECO:0000256" key="2">
    <source>
        <dbReference type="ARBA" id="ARBA00022670"/>
    </source>
</evidence>
<dbReference type="GO" id="GO:0030288">
    <property type="term" value="C:outer membrane-bounded periplasmic space"/>
    <property type="evidence" value="ECO:0007669"/>
    <property type="project" value="TreeGrafter"/>
</dbReference>
<dbReference type="Gene3D" id="2.30.42.10">
    <property type="match status" value="1"/>
</dbReference>
<dbReference type="EMBL" id="RBZM01000002">
    <property type="protein sequence ID" value="RKP56948.1"/>
    <property type="molecule type" value="Genomic_DNA"/>
</dbReference>
<dbReference type="GO" id="GO:0004175">
    <property type="term" value="F:endopeptidase activity"/>
    <property type="evidence" value="ECO:0007669"/>
    <property type="project" value="TreeGrafter"/>
</dbReference>
<keyword evidence="4 5" id="KW-0720">Serine protease</keyword>
<reference evidence="7 8" key="1">
    <citation type="submission" date="2018-10" db="EMBL/GenBank/DDBJ databases">
        <title>Cohnella sp. M2MS4P-1, whole genome shotgun sequence.</title>
        <authorList>
            <person name="Tuo L."/>
        </authorList>
    </citation>
    <scope>NUCLEOTIDE SEQUENCE [LARGE SCALE GENOMIC DNA]</scope>
    <source>
        <strain evidence="7 8">M2MS4P-1</strain>
    </source>
</reference>
<dbReference type="GO" id="GO:0006508">
    <property type="term" value="P:proteolysis"/>
    <property type="evidence" value="ECO:0007669"/>
    <property type="project" value="UniProtKB-KW"/>
</dbReference>
<dbReference type="InterPro" id="IPR036034">
    <property type="entry name" value="PDZ_sf"/>
</dbReference>
<dbReference type="PANTHER" id="PTHR32060">
    <property type="entry name" value="TAIL-SPECIFIC PROTEASE"/>
    <property type="match status" value="1"/>
</dbReference>
<keyword evidence="3 5" id="KW-0378">Hydrolase</keyword>
<dbReference type="SMART" id="SM00228">
    <property type="entry name" value="PDZ"/>
    <property type="match status" value="1"/>
</dbReference>
<comment type="similarity">
    <text evidence="1 5">Belongs to the peptidase S41A family.</text>
</comment>
<dbReference type="SUPFAM" id="SSF50156">
    <property type="entry name" value="PDZ domain-like"/>
    <property type="match status" value="1"/>
</dbReference>
<feature type="domain" description="PDZ" evidence="6">
    <location>
        <begin position="101"/>
        <end position="165"/>
    </location>
</feature>
<protein>
    <submittedName>
        <fullName evidence="7">S41 family peptidase</fullName>
    </submittedName>
</protein>
<evidence type="ECO:0000313" key="7">
    <source>
        <dbReference type="EMBL" id="RKP56948.1"/>
    </source>
</evidence>
<dbReference type="Gene3D" id="3.30.750.44">
    <property type="match status" value="1"/>
</dbReference>
<dbReference type="InterPro" id="IPR004447">
    <property type="entry name" value="Peptidase_S41A"/>
</dbReference>
<dbReference type="NCBIfam" id="TIGR00225">
    <property type="entry name" value="prc"/>
    <property type="match status" value="1"/>
</dbReference>
<organism evidence="7 8">
    <name type="scientific">Cohnella endophytica</name>
    <dbReference type="NCBI Taxonomy" id="2419778"/>
    <lineage>
        <taxon>Bacteria</taxon>
        <taxon>Bacillati</taxon>
        <taxon>Bacillota</taxon>
        <taxon>Bacilli</taxon>
        <taxon>Bacillales</taxon>
        <taxon>Paenibacillaceae</taxon>
        <taxon>Cohnella</taxon>
    </lineage>
</organism>
<gene>
    <name evidence="7" type="ORF">D7Z26_02870</name>
</gene>
<dbReference type="SUPFAM" id="SSF52096">
    <property type="entry name" value="ClpP/crotonase"/>
    <property type="match status" value="1"/>
</dbReference>
<evidence type="ECO:0000256" key="4">
    <source>
        <dbReference type="ARBA" id="ARBA00022825"/>
    </source>
</evidence>
<accession>A0A494Y9F8</accession>
<evidence type="ECO:0000313" key="8">
    <source>
        <dbReference type="Proteomes" id="UP000282076"/>
    </source>
</evidence>
<dbReference type="InterPro" id="IPR029045">
    <property type="entry name" value="ClpP/crotonase-like_dom_sf"/>
</dbReference>
<name>A0A494Y9F8_9BACL</name>
<dbReference type="AlphaFoldDB" id="A0A494Y9F8"/>
<comment type="caution">
    <text evidence="7">The sequence shown here is derived from an EMBL/GenBank/DDBJ whole genome shotgun (WGS) entry which is preliminary data.</text>
</comment>
<proteinExistence type="inferred from homology"/>
<dbReference type="Gene3D" id="3.90.226.10">
    <property type="entry name" value="2-enoyl-CoA Hydratase, Chain A, domain 1"/>
    <property type="match status" value="1"/>
</dbReference>
<evidence type="ECO:0000256" key="5">
    <source>
        <dbReference type="RuleBase" id="RU004404"/>
    </source>
</evidence>
<dbReference type="InterPro" id="IPR001478">
    <property type="entry name" value="PDZ"/>
</dbReference>
<dbReference type="CDD" id="cd07560">
    <property type="entry name" value="Peptidase_S41_CPP"/>
    <property type="match status" value="1"/>
</dbReference>
<evidence type="ECO:0000256" key="3">
    <source>
        <dbReference type="ARBA" id="ARBA00022801"/>
    </source>
</evidence>
<keyword evidence="8" id="KW-1185">Reference proteome</keyword>
<dbReference type="SMART" id="SM00245">
    <property type="entry name" value="TSPc"/>
    <property type="match status" value="1"/>
</dbReference>
<dbReference type="InterPro" id="IPR005151">
    <property type="entry name" value="Tail-specific_protease"/>
</dbReference>
<evidence type="ECO:0000256" key="1">
    <source>
        <dbReference type="ARBA" id="ARBA00009179"/>
    </source>
</evidence>
<dbReference type="GO" id="GO:0007165">
    <property type="term" value="P:signal transduction"/>
    <property type="evidence" value="ECO:0007669"/>
    <property type="project" value="TreeGrafter"/>
</dbReference>
<dbReference type="PROSITE" id="PS50106">
    <property type="entry name" value="PDZ"/>
    <property type="match status" value="1"/>
</dbReference>
<keyword evidence="2 5" id="KW-0645">Protease</keyword>
<dbReference type="Pfam" id="PF13180">
    <property type="entry name" value="PDZ_2"/>
    <property type="match status" value="1"/>
</dbReference>
<dbReference type="Pfam" id="PF03572">
    <property type="entry name" value="Peptidase_S41"/>
    <property type="match status" value="1"/>
</dbReference>
<evidence type="ECO:0000259" key="6">
    <source>
        <dbReference type="PROSITE" id="PS50106"/>
    </source>
</evidence>
<dbReference type="PANTHER" id="PTHR32060:SF30">
    <property type="entry name" value="CARBOXY-TERMINAL PROCESSING PROTEASE CTPA"/>
    <property type="match status" value="1"/>
</dbReference>
<sequence length="491" mass="52909">MAERRSEPTDRKRGSFLMNYFRKFRLTLALLLSVALFAIGSPIALGASAEQVQEVRDLLEQYHLSKPDDTVLSGTEMDKMVESLHDPYTQYFDDEQWSSFNSALEQTFVGIGIVISEEKGIVYVQEVIAGSPAEASGLQAGDALAAADGKSLKGLSSADVQKELRGVEGTSVKLTVNRGGKTLSFIITRRAVQLPAVAARMLDNNIGYLSLSGFSSNSGNEVKTELEKLEKNGLSALVFDLRNNGGGYVNAAQFIAGLFIEKGILAHMKDRDGIDHPLEVNGSKKTYPVIMLVNENSASASELLSGALQDYGVAKLVGTKTYGKGVVQSILSVKSGGVLKVTVQEYYTPAGRKVDKVGLTPNVVVNGAAEQFINAYRLAGGQKVTVTTASGLITVNGVRMAEPGITLQDKSVWYVNIKLAASILGAKLTYDTKNHEYTLSKGTQLQTIKTNDSHLRIKDGQSNIDVRLLMKKFAGFSFSSNGETLKMVASK</sequence>
<dbReference type="GO" id="GO:0008236">
    <property type="term" value="F:serine-type peptidase activity"/>
    <property type="evidence" value="ECO:0007669"/>
    <property type="project" value="UniProtKB-KW"/>
</dbReference>
<dbReference type="Proteomes" id="UP000282076">
    <property type="component" value="Unassembled WGS sequence"/>
</dbReference>